<accession>W4K5T0</accession>
<reference evidence="2 3" key="1">
    <citation type="journal article" date="2012" name="New Phytol.">
        <title>Insight into trade-off between wood decay and parasitism from the genome of a fungal forest pathogen.</title>
        <authorList>
            <person name="Olson A."/>
            <person name="Aerts A."/>
            <person name="Asiegbu F."/>
            <person name="Belbahri L."/>
            <person name="Bouzid O."/>
            <person name="Broberg A."/>
            <person name="Canback B."/>
            <person name="Coutinho P.M."/>
            <person name="Cullen D."/>
            <person name="Dalman K."/>
            <person name="Deflorio G."/>
            <person name="van Diepen L.T."/>
            <person name="Dunand C."/>
            <person name="Duplessis S."/>
            <person name="Durling M."/>
            <person name="Gonthier P."/>
            <person name="Grimwood J."/>
            <person name="Fossdal C.G."/>
            <person name="Hansson D."/>
            <person name="Henrissat B."/>
            <person name="Hietala A."/>
            <person name="Himmelstrand K."/>
            <person name="Hoffmeister D."/>
            <person name="Hogberg N."/>
            <person name="James T.Y."/>
            <person name="Karlsson M."/>
            <person name="Kohler A."/>
            <person name="Kues U."/>
            <person name="Lee Y.H."/>
            <person name="Lin Y.C."/>
            <person name="Lind M."/>
            <person name="Lindquist E."/>
            <person name="Lombard V."/>
            <person name="Lucas S."/>
            <person name="Lunden K."/>
            <person name="Morin E."/>
            <person name="Murat C."/>
            <person name="Park J."/>
            <person name="Raffaello T."/>
            <person name="Rouze P."/>
            <person name="Salamov A."/>
            <person name="Schmutz J."/>
            <person name="Solheim H."/>
            <person name="Stahlberg J."/>
            <person name="Velez H."/>
            <person name="de Vries R.P."/>
            <person name="Wiebenga A."/>
            <person name="Woodward S."/>
            <person name="Yakovlev I."/>
            <person name="Garbelotto M."/>
            <person name="Martin F."/>
            <person name="Grigoriev I.V."/>
            <person name="Stenlid J."/>
        </authorList>
    </citation>
    <scope>NUCLEOTIDE SEQUENCE [LARGE SCALE GENOMIC DNA]</scope>
    <source>
        <strain evidence="2 3">TC 32-1</strain>
    </source>
</reference>
<organism evidence="2 3">
    <name type="scientific">Heterobasidion irregulare (strain TC 32-1)</name>
    <dbReference type="NCBI Taxonomy" id="747525"/>
    <lineage>
        <taxon>Eukaryota</taxon>
        <taxon>Fungi</taxon>
        <taxon>Dikarya</taxon>
        <taxon>Basidiomycota</taxon>
        <taxon>Agaricomycotina</taxon>
        <taxon>Agaricomycetes</taxon>
        <taxon>Russulales</taxon>
        <taxon>Bondarzewiaceae</taxon>
        <taxon>Heterobasidion</taxon>
        <taxon>Heterobasidion annosum species complex</taxon>
    </lineage>
</organism>
<keyword evidence="1" id="KW-0812">Transmembrane</keyword>
<dbReference type="AlphaFoldDB" id="W4K5T0"/>
<name>W4K5T0_HETIT</name>
<evidence type="ECO:0000313" key="3">
    <source>
        <dbReference type="Proteomes" id="UP000030671"/>
    </source>
</evidence>
<protein>
    <submittedName>
        <fullName evidence="2">Uncharacterized protein</fullName>
    </submittedName>
</protein>
<evidence type="ECO:0000256" key="1">
    <source>
        <dbReference type="SAM" id="Phobius"/>
    </source>
</evidence>
<feature type="transmembrane region" description="Helical" evidence="1">
    <location>
        <begin position="44"/>
        <end position="64"/>
    </location>
</feature>
<keyword evidence="1" id="KW-0472">Membrane</keyword>
<dbReference type="GeneID" id="20674785"/>
<keyword evidence="1" id="KW-1133">Transmembrane helix</keyword>
<feature type="transmembrane region" description="Helical" evidence="1">
    <location>
        <begin position="12"/>
        <end position="32"/>
    </location>
</feature>
<keyword evidence="3" id="KW-1185">Reference proteome</keyword>
<proteinExistence type="predicted"/>
<dbReference type="RefSeq" id="XP_009547795.1">
    <property type="nucleotide sequence ID" value="XM_009549500.1"/>
</dbReference>
<dbReference type="KEGG" id="hir:HETIRDRAFT_434919"/>
<dbReference type="HOGENOM" id="CLU_2654791_0_0_1"/>
<gene>
    <name evidence="2" type="ORF">HETIRDRAFT_434919</name>
</gene>
<evidence type="ECO:0000313" key="2">
    <source>
        <dbReference type="EMBL" id="ETW81124.1"/>
    </source>
</evidence>
<dbReference type="Proteomes" id="UP000030671">
    <property type="component" value="Unassembled WGS sequence"/>
</dbReference>
<dbReference type="EMBL" id="KI925459">
    <property type="protein sequence ID" value="ETW81124.1"/>
    <property type="molecule type" value="Genomic_DNA"/>
</dbReference>
<sequence>MVDDDGLMIYTYTAHLCLPFSLVLFAVSAFSLRSHLRLIHSLSALIMFPLSPSFSSLCPSYLLIGGPVRDVHPHPG</sequence>
<dbReference type="InParanoid" id="W4K5T0"/>